<feature type="domain" description="Glycosyltransferase 2-like" evidence="1">
    <location>
        <begin position="285"/>
        <end position="442"/>
    </location>
</feature>
<dbReference type="AlphaFoldDB" id="A0AAW4WQ14"/>
<dbReference type="Gene3D" id="3.90.550.10">
    <property type="entry name" value="Spore Coat Polysaccharide Biosynthesis Protein SpsA, Chain A"/>
    <property type="match status" value="2"/>
</dbReference>
<dbReference type="GO" id="GO:0016757">
    <property type="term" value="F:glycosyltransferase activity"/>
    <property type="evidence" value="ECO:0007669"/>
    <property type="project" value="UniProtKB-KW"/>
</dbReference>
<protein>
    <submittedName>
        <fullName evidence="2">Glycosyltransferase family 2 protein</fullName>
    </submittedName>
</protein>
<gene>
    <name evidence="2" type="ORF">LKD47_10640</name>
</gene>
<reference evidence="2" key="1">
    <citation type="submission" date="2021-10" db="EMBL/GenBank/DDBJ databases">
        <title>Anaerobic single-cell dispensing facilitates the cultivation of human gut bacteria.</title>
        <authorList>
            <person name="Afrizal A."/>
        </authorList>
    </citation>
    <scope>NUCLEOTIDE SEQUENCE</scope>
    <source>
        <strain evidence="2">CLA-AA-H204</strain>
    </source>
</reference>
<organism evidence="2 3">
    <name type="scientific">Roseburia amylophila</name>
    <dbReference type="NCBI Taxonomy" id="2981794"/>
    <lineage>
        <taxon>Bacteria</taxon>
        <taxon>Bacillati</taxon>
        <taxon>Bacillota</taxon>
        <taxon>Clostridia</taxon>
        <taxon>Lachnospirales</taxon>
        <taxon>Lachnospiraceae</taxon>
        <taxon>Roseburia</taxon>
    </lineage>
</organism>
<dbReference type="PANTHER" id="PTHR43179">
    <property type="entry name" value="RHAMNOSYLTRANSFERASE WBBL"/>
    <property type="match status" value="1"/>
</dbReference>
<dbReference type="Pfam" id="PF00535">
    <property type="entry name" value="Glycos_transf_2"/>
    <property type="match status" value="2"/>
</dbReference>
<dbReference type="InterPro" id="IPR001173">
    <property type="entry name" value="Glyco_trans_2-like"/>
</dbReference>
<dbReference type="EMBL" id="JAJEQW010000011">
    <property type="protein sequence ID" value="MCC2242754.1"/>
    <property type="molecule type" value="Genomic_DNA"/>
</dbReference>
<accession>A0AAW4WQ14</accession>
<name>A0AAW4WQ14_9FIRM</name>
<dbReference type="SUPFAM" id="SSF53448">
    <property type="entry name" value="Nucleotide-diphospho-sugar transferases"/>
    <property type="match status" value="2"/>
</dbReference>
<proteinExistence type="predicted"/>
<sequence length="812" mass="93907">MMNYDFVTESMRLHLTEQNRMVFRGFFPEDNPEKRILKVYVNKEEVPVELSVEKSVDIRRRYLHYQMNVGEEITGQFIIPEETITEIKVCSCSNGEEALSFRADGKLYEKMCRSLESNLEMERLEEDKIVLTGWSAAGNITKCEVLVDKKKVPVEVQWKYRKDVVDVFKELSDDANCGYEIFVPEQGGKKLVLILSAGEKSKQYEILLEKVRQGQEKQTSSGYVGKAIAYWKHYGLKKTVRKVIYKLKGEKDSMNYEEFLKKYGVSEKELERQRQENLTDGPLFSIVVPLYCTREKFLREMIGSVQAQTYGKWELCLADGSGSKKNLKEIVDAYRKDDARIRYALLKSNEGIAGNTNETLKMATGDFIVLTDHDDLLSPEALYQCAKVIQEEPQTDVIYSDEDKVDMGGKHYFEPHFKSDFNIDLLCTMNYICHLFVFHKNVLAKAGYFRQEYDGAQDYDFILRCTEEAKHIVHIPKVLYHWRCHPQSTSENPESKLYAFTNGCKAVKAHYDRIGIPAEVERGPFYGMYHTKYQWKEEPLLSIIIPNKDHVDDLKKCIESVENRSVYRNFEFVIVENNSIEEETFAYYKELEKRDNVTVLYYKGEFNYSRINNFGVAQAKGEYILLLNNDTEMIEPESIKEMLDVCMRPDVGIVGAKLLYEDNTIQHAGVIIGFGGIAGHAFIGQDKEDNGYFSRILCVQDLSAVTAACLMVRKSVYDEVKGLDEDYRVAFNDIDFCLKVRKAGYLVVYNPYAQFYHYESKSRGLEDSADKVARFQQEIALFGSHWEDILEHGDPYYNPNLTLDKADFSLKE</sequence>
<dbReference type="Proteomes" id="UP001198893">
    <property type="component" value="Unassembled WGS sequence"/>
</dbReference>
<dbReference type="CDD" id="cd04184">
    <property type="entry name" value="GT2_RfbC_Mx_like"/>
    <property type="match status" value="1"/>
</dbReference>
<feature type="domain" description="Glycosyltransferase 2-like" evidence="1">
    <location>
        <begin position="542"/>
        <end position="662"/>
    </location>
</feature>
<evidence type="ECO:0000313" key="2">
    <source>
        <dbReference type="EMBL" id="MCC2242754.1"/>
    </source>
</evidence>
<dbReference type="InterPro" id="IPR029044">
    <property type="entry name" value="Nucleotide-diphossugar_trans"/>
</dbReference>
<dbReference type="RefSeq" id="WP_227710442.1">
    <property type="nucleotide sequence ID" value="NZ_JAJEQW010000011.1"/>
</dbReference>
<evidence type="ECO:0000313" key="3">
    <source>
        <dbReference type="Proteomes" id="UP001198893"/>
    </source>
</evidence>
<dbReference type="PANTHER" id="PTHR43179:SF7">
    <property type="entry name" value="RHAMNOSYLTRANSFERASE WBBL"/>
    <property type="match status" value="1"/>
</dbReference>
<dbReference type="CDD" id="cd04186">
    <property type="entry name" value="GT_2_like_c"/>
    <property type="match status" value="1"/>
</dbReference>
<comment type="caution">
    <text evidence="2">The sequence shown here is derived from an EMBL/GenBank/DDBJ whole genome shotgun (WGS) entry which is preliminary data.</text>
</comment>
<evidence type="ECO:0000259" key="1">
    <source>
        <dbReference type="Pfam" id="PF00535"/>
    </source>
</evidence>